<protein>
    <submittedName>
        <fullName evidence="1">Uncharacterized protein</fullName>
    </submittedName>
</protein>
<sequence length="121" mass="13910">MGSFEVDVHRFCLENTNLNEDVVYSAITNEKTPLDSEVGVFFRCVWRTKSVMDSGGGVNMRNLQKFSESEPDRFRHLTDDEKLNVRSKLSDCELMPSLKQEETAILLKNCHTNVVSVFKYL</sequence>
<dbReference type="GO" id="GO:0005549">
    <property type="term" value="F:odorant binding"/>
    <property type="evidence" value="ECO:0007669"/>
    <property type="project" value="InterPro"/>
</dbReference>
<accession>A0A1Y1K568</accession>
<dbReference type="EMBL" id="GEZM01092272">
    <property type="protein sequence ID" value="JAV56622.1"/>
    <property type="molecule type" value="Transcribed_RNA"/>
</dbReference>
<evidence type="ECO:0000313" key="1">
    <source>
        <dbReference type="EMBL" id="JAV56622.1"/>
    </source>
</evidence>
<reference evidence="1" key="1">
    <citation type="journal article" date="2016" name="Sci. Rep.">
        <title>Molecular characterization of firefly nuptial gifts: a multi-omics approach sheds light on postcopulatory sexual selection.</title>
        <authorList>
            <person name="Al-Wathiqui N."/>
            <person name="Fallon T.R."/>
            <person name="South A."/>
            <person name="Weng J.K."/>
            <person name="Lewis S.M."/>
        </authorList>
    </citation>
    <scope>NUCLEOTIDE SEQUENCE</scope>
</reference>
<dbReference type="InterPro" id="IPR006170">
    <property type="entry name" value="PBP/GOBP"/>
</dbReference>
<dbReference type="SUPFAM" id="SSF47565">
    <property type="entry name" value="Insect pheromone/odorant-binding proteins"/>
    <property type="match status" value="1"/>
</dbReference>
<dbReference type="InterPro" id="IPR036728">
    <property type="entry name" value="PBP_GOBP_sf"/>
</dbReference>
<name>A0A1Y1K568_PHOPY</name>
<dbReference type="Pfam" id="PF01395">
    <property type="entry name" value="PBP_GOBP"/>
    <property type="match status" value="1"/>
</dbReference>
<dbReference type="Gene3D" id="1.10.238.20">
    <property type="entry name" value="Pheromone/general odorant binding protein domain"/>
    <property type="match status" value="1"/>
</dbReference>
<dbReference type="AlphaFoldDB" id="A0A1Y1K568"/>
<proteinExistence type="predicted"/>
<organism evidence="1">
    <name type="scientific">Photinus pyralis</name>
    <name type="common">Common eastern firefly</name>
    <name type="synonym">Lampyris pyralis</name>
    <dbReference type="NCBI Taxonomy" id="7054"/>
    <lineage>
        <taxon>Eukaryota</taxon>
        <taxon>Metazoa</taxon>
        <taxon>Ecdysozoa</taxon>
        <taxon>Arthropoda</taxon>
        <taxon>Hexapoda</taxon>
        <taxon>Insecta</taxon>
        <taxon>Pterygota</taxon>
        <taxon>Neoptera</taxon>
        <taxon>Endopterygota</taxon>
        <taxon>Coleoptera</taxon>
        <taxon>Polyphaga</taxon>
        <taxon>Elateriformia</taxon>
        <taxon>Elateroidea</taxon>
        <taxon>Lampyridae</taxon>
        <taxon>Lampyrinae</taxon>
        <taxon>Photinus</taxon>
    </lineage>
</organism>